<dbReference type="InterPro" id="IPR043459">
    <property type="entry name" value="NFD6/NOXY2-like"/>
</dbReference>
<protein>
    <submittedName>
        <fullName evidence="2">Uncharacterized protein</fullName>
    </submittedName>
</protein>
<name>A0AAV8TSF6_9ROSI</name>
<evidence type="ECO:0000313" key="2">
    <source>
        <dbReference type="EMBL" id="KAJ8769014.1"/>
    </source>
</evidence>
<comment type="caution">
    <text evidence="2">The sequence shown here is derived from an EMBL/GenBank/DDBJ whole genome shotgun (WGS) entry which is preliminary data.</text>
</comment>
<accession>A0AAV8TSF6</accession>
<feature type="compositionally biased region" description="Low complexity" evidence="1">
    <location>
        <begin position="14"/>
        <end position="23"/>
    </location>
</feature>
<feature type="region of interest" description="Disordered" evidence="1">
    <location>
        <begin position="1"/>
        <end position="42"/>
    </location>
</feature>
<dbReference type="EMBL" id="JAIWQS010000004">
    <property type="protein sequence ID" value="KAJ8769014.1"/>
    <property type="molecule type" value="Genomic_DNA"/>
</dbReference>
<gene>
    <name evidence="2" type="ORF">K2173_024009</name>
</gene>
<dbReference type="AlphaFoldDB" id="A0AAV8TSF6"/>
<evidence type="ECO:0000256" key="1">
    <source>
        <dbReference type="SAM" id="MobiDB-lite"/>
    </source>
</evidence>
<evidence type="ECO:0000313" key="3">
    <source>
        <dbReference type="Proteomes" id="UP001159364"/>
    </source>
</evidence>
<sequence length="101" mass="10919">MAWRSGGSVTRSVISAARSSPLRSSPPLPRIRPPTSVAPGRPSCRFSLAPTRTFGELGCVQSLLPLHGMSASAHLTSHFNSNLRAFCELSHGTFRRSCQDR</sequence>
<organism evidence="2 3">
    <name type="scientific">Erythroxylum novogranatense</name>
    <dbReference type="NCBI Taxonomy" id="1862640"/>
    <lineage>
        <taxon>Eukaryota</taxon>
        <taxon>Viridiplantae</taxon>
        <taxon>Streptophyta</taxon>
        <taxon>Embryophyta</taxon>
        <taxon>Tracheophyta</taxon>
        <taxon>Spermatophyta</taxon>
        <taxon>Magnoliopsida</taxon>
        <taxon>eudicotyledons</taxon>
        <taxon>Gunneridae</taxon>
        <taxon>Pentapetalae</taxon>
        <taxon>rosids</taxon>
        <taxon>fabids</taxon>
        <taxon>Malpighiales</taxon>
        <taxon>Erythroxylaceae</taxon>
        <taxon>Erythroxylum</taxon>
    </lineage>
</organism>
<dbReference type="Proteomes" id="UP001159364">
    <property type="component" value="Linkage Group LG04"/>
</dbReference>
<proteinExistence type="predicted"/>
<dbReference type="PANTHER" id="PTHR33156">
    <property type="entry name" value="OS02G0230000 PROTEIN"/>
    <property type="match status" value="1"/>
</dbReference>
<dbReference type="PANTHER" id="PTHR33156:SF26">
    <property type="entry name" value="OS12G0592200 PROTEIN"/>
    <property type="match status" value="1"/>
</dbReference>
<reference evidence="2 3" key="1">
    <citation type="submission" date="2021-09" db="EMBL/GenBank/DDBJ databases">
        <title>Genomic insights and catalytic innovation underlie evolution of tropane alkaloids biosynthesis.</title>
        <authorList>
            <person name="Wang Y.-J."/>
            <person name="Tian T."/>
            <person name="Huang J.-P."/>
            <person name="Huang S.-X."/>
        </authorList>
    </citation>
    <scope>NUCLEOTIDE SEQUENCE [LARGE SCALE GENOMIC DNA]</scope>
    <source>
        <strain evidence="2">KIB-2018</strain>
        <tissue evidence="2">Leaf</tissue>
    </source>
</reference>
<keyword evidence="3" id="KW-1185">Reference proteome</keyword>